<feature type="coiled-coil region" evidence="2">
    <location>
        <begin position="746"/>
        <end position="834"/>
    </location>
</feature>
<dbReference type="Proteomes" id="UP001208570">
    <property type="component" value="Unassembled WGS sequence"/>
</dbReference>
<evidence type="ECO:0000256" key="1">
    <source>
        <dbReference type="ARBA" id="ARBA00023054"/>
    </source>
</evidence>
<evidence type="ECO:0000256" key="2">
    <source>
        <dbReference type="SAM" id="Coils"/>
    </source>
</evidence>
<dbReference type="PANTHER" id="PTHR24147:SF53">
    <property type="entry name" value="ANKYRIN REPEAT DOMAIN 26"/>
    <property type="match status" value="1"/>
</dbReference>
<organism evidence="4 5">
    <name type="scientific">Paralvinella palmiformis</name>
    <dbReference type="NCBI Taxonomy" id="53620"/>
    <lineage>
        <taxon>Eukaryota</taxon>
        <taxon>Metazoa</taxon>
        <taxon>Spiralia</taxon>
        <taxon>Lophotrochozoa</taxon>
        <taxon>Annelida</taxon>
        <taxon>Polychaeta</taxon>
        <taxon>Sedentaria</taxon>
        <taxon>Canalipalpata</taxon>
        <taxon>Terebellida</taxon>
        <taxon>Terebelliformia</taxon>
        <taxon>Alvinellidae</taxon>
        <taxon>Paralvinella</taxon>
    </lineage>
</organism>
<sequence>MKDIPDVVPQSATMYEPLAVEVYTGPGGPIALDMSHADWRREIDSTNVMRLQQQLRDTQQKLEKERSTRMCQENKRKSVDKEREELIQKLEDVSKAKSQLEQQKIDMEASIRNLQYQLNEESEKCKNLEVLYNKTREQLSRKDDQFTLSTQQGSDPVFTFTSLLGTKPFTYGKFTKDLKWLLKQLSLWTGYTSHSFRRGGPSFGSRLGFLLEEEKDDLERQLTHEKSARLLQEQINEEQVKYQQSMCKDIKETDSEVTVISRMGTIVETKNQAMESIEKANLELNATKLELERLRSRSKDDHDMMATENDEIRKKIDDLKATMKINEEALAEASMKYNMELTGLSTENTKLKANLESERTTREKLESEVESLRHRLETTSAELSKAQDARNELERHGFSQQEDMNHQMERRDQELTRLQENNQNLLQRVSELDNKSNKLENELHIANATLIERTNQLSTIQRELDQRCINQETLEKELQKTKVENVRLQAKVANFQQEVVSLRQQLDDARVQAVGVGREEGDRFTMMLTTLREDHDKQRTVLEERNLALSEQLSHVKDELHSTTCQRAMLELQVHQLQDQVANVSREKGLTQASVDLATKAKEQNELECSRLKVEIEKLQAKLNASNEKHIEYQMKISKLTAKLEKAENHQTETYQHIIPGHGTTYRAKSGLEDYLQKLEIEKTNLEVQLKRETHKVEMLQQELNDSHKIRNSLEAMVNHLQDGKSSDDEKHVVTEKKSQRAVDVKKTAGLKLSAEQERIAELQKEVTLLKTHLKAAKKRLKLEEVNRKAQAEASLREQLEGKTRHLEAELSAVRSMEKSYSKLDKAKRKLEEDLSLYRSHVDNSFTEQSDLERLKAELEAKARLELNRKLEEVNIYLEEQARARDKLDRMRDINEAEMKKEFERSRNELLKELGTDDTQRFRSLYKTELQAREQLAKRLEKALKIQERAETLIDRQHKSGSIYGPVLENGWTSTVTKPTVSHGVNDTLSTKIQQELDKSIAKHLEKGPHIDIMPPARSLHESQLSPSAYKSSSDYLSVLKKNYYL</sequence>
<dbReference type="Pfam" id="PF14915">
    <property type="entry name" value="CCDC144C"/>
    <property type="match status" value="1"/>
</dbReference>
<gene>
    <name evidence="4" type="ORF">LSH36_488g01003</name>
</gene>
<dbReference type="EMBL" id="JAODUP010000488">
    <property type="protein sequence ID" value="KAK2148621.1"/>
    <property type="molecule type" value="Genomic_DNA"/>
</dbReference>
<feature type="domain" description="CCDC144C-like coiled-coil" evidence="3">
    <location>
        <begin position="211"/>
        <end position="622"/>
    </location>
</feature>
<keyword evidence="1 2" id="KW-0175">Coiled coil</keyword>
<evidence type="ECO:0000313" key="5">
    <source>
        <dbReference type="Proteomes" id="UP001208570"/>
    </source>
</evidence>
<dbReference type="InterPro" id="IPR039497">
    <property type="entry name" value="CC144C-like_CC_dom"/>
</dbReference>
<accession>A0AAD9J8V2</accession>
<evidence type="ECO:0000313" key="4">
    <source>
        <dbReference type="EMBL" id="KAK2148621.1"/>
    </source>
</evidence>
<reference evidence="4" key="1">
    <citation type="journal article" date="2023" name="Mol. Biol. Evol.">
        <title>Third-Generation Sequencing Reveals the Adaptive Role of the Epigenome in Three Deep-Sea Polychaetes.</title>
        <authorList>
            <person name="Perez M."/>
            <person name="Aroh O."/>
            <person name="Sun Y."/>
            <person name="Lan Y."/>
            <person name="Juniper S.K."/>
            <person name="Young C.R."/>
            <person name="Angers B."/>
            <person name="Qian P.Y."/>
        </authorList>
    </citation>
    <scope>NUCLEOTIDE SEQUENCE</scope>
    <source>
        <strain evidence="4">P08H-3</strain>
    </source>
</reference>
<evidence type="ECO:0000259" key="3">
    <source>
        <dbReference type="Pfam" id="PF14915"/>
    </source>
</evidence>
<proteinExistence type="predicted"/>
<feature type="coiled-coil region" evidence="2">
    <location>
        <begin position="567"/>
        <end position="703"/>
    </location>
</feature>
<keyword evidence="5" id="KW-1185">Reference proteome</keyword>
<comment type="caution">
    <text evidence="4">The sequence shown here is derived from an EMBL/GenBank/DDBJ whole genome shotgun (WGS) entry which is preliminary data.</text>
</comment>
<protein>
    <recommendedName>
        <fullName evidence="3">CCDC144C-like coiled-coil domain-containing protein</fullName>
    </recommendedName>
</protein>
<feature type="coiled-coil region" evidence="2">
    <location>
        <begin position="48"/>
        <end position="145"/>
    </location>
</feature>
<dbReference type="PANTHER" id="PTHR24147">
    <property type="entry name" value="ANKYRIN REPEAT DOMAIN 36-RELATED"/>
    <property type="match status" value="1"/>
</dbReference>
<feature type="coiled-coil region" evidence="2">
    <location>
        <begin position="894"/>
        <end position="953"/>
    </location>
</feature>
<name>A0AAD9J8V2_9ANNE</name>
<dbReference type="AlphaFoldDB" id="A0AAD9J8V2"/>
<feature type="coiled-coil region" evidence="2">
    <location>
        <begin position="270"/>
        <end position="512"/>
    </location>
</feature>
<dbReference type="InterPro" id="IPR050657">
    <property type="entry name" value="Ankyrin_repeat_domain"/>
</dbReference>